<dbReference type="PANTHER" id="PTHR31209:SF0">
    <property type="entry name" value="METALLOENZYME DOMAIN-CONTAINING PROTEIN"/>
    <property type="match status" value="1"/>
</dbReference>
<reference evidence="7 8" key="1">
    <citation type="journal article" date="2016" name="Nat. Commun.">
        <title>Thousands of microbial genomes shed light on interconnected biogeochemical processes in an aquifer system.</title>
        <authorList>
            <person name="Anantharaman K."/>
            <person name="Brown C.T."/>
            <person name="Hug L.A."/>
            <person name="Sharon I."/>
            <person name="Castelle C.J."/>
            <person name="Probst A.J."/>
            <person name="Thomas B.C."/>
            <person name="Singh A."/>
            <person name="Wilkins M.J."/>
            <person name="Karaoz U."/>
            <person name="Brodie E.L."/>
            <person name="Williams K.H."/>
            <person name="Hubbard S.S."/>
            <person name="Banfield J.F."/>
        </authorList>
    </citation>
    <scope>NUCLEOTIDE SEQUENCE [LARGE SCALE GENOMIC DNA]</scope>
</reference>
<evidence type="ECO:0000256" key="3">
    <source>
        <dbReference type="ARBA" id="ARBA00004921"/>
    </source>
</evidence>
<comment type="function">
    <text evidence="2">Catalyzes the interconversion of 2-phosphoglycerate and 3-phosphoglycerate.</text>
</comment>
<proteinExistence type="inferred from homology"/>
<dbReference type="InterPro" id="IPR006124">
    <property type="entry name" value="Metalloenzyme"/>
</dbReference>
<feature type="domain" description="Metalloenzyme" evidence="6">
    <location>
        <begin position="2"/>
        <end position="391"/>
    </location>
</feature>
<dbReference type="EMBL" id="MHTO01000026">
    <property type="protein sequence ID" value="OHA61935.1"/>
    <property type="molecule type" value="Genomic_DNA"/>
</dbReference>
<dbReference type="PIRSF" id="PIRSF006392">
    <property type="entry name" value="IPGAM_arch"/>
    <property type="match status" value="1"/>
</dbReference>
<dbReference type="STRING" id="1802443.A2117_01120"/>
<accession>A0A1G2QMT9</accession>
<dbReference type="InterPro" id="IPR004456">
    <property type="entry name" value="Pglycerate_mutase_ApgM"/>
</dbReference>
<evidence type="ECO:0000256" key="4">
    <source>
        <dbReference type="ARBA" id="ARBA00005524"/>
    </source>
</evidence>
<dbReference type="CDD" id="cd16011">
    <property type="entry name" value="iPGM_like"/>
    <property type="match status" value="1"/>
</dbReference>
<dbReference type="GO" id="GO:0046872">
    <property type="term" value="F:metal ion binding"/>
    <property type="evidence" value="ECO:0007669"/>
    <property type="project" value="InterPro"/>
</dbReference>
<dbReference type="SUPFAM" id="SSF53649">
    <property type="entry name" value="Alkaline phosphatase-like"/>
    <property type="match status" value="1"/>
</dbReference>
<evidence type="ECO:0000313" key="8">
    <source>
        <dbReference type="Proteomes" id="UP000179245"/>
    </source>
</evidence>
<comment type="similarity">
    <text evidence="4">Belongs to the BPG-independent phosphoglycerate mutase family. A-PGAM subfamily.</text>
</comment>
<dbReference type="Pfam" id="PF10143">
    <property type="entry name" value="PhosphMutase"/>
    <property type="match status" value="1"/>
</dbReference>
<evidence type="ECO:0000256" key="1">
    <source>
        <dbReference type="ARBA" id="ARBA00000370"/>
    </source>
</evidence>
<evidence type="ECO:0000259" key="6">
    <source>
        <dbReference type="Pfam" id="PF01676"/>
    </source>
</evidence>
<protein>
    <recommendedName>
        <fullName evidence="6">Metalloenzyme domain-containing protein</fullName>
    </recommendedName>
</protein>
<evidence type="ECO:0000256" key="5">
    <source>
        <dbReference type="ARBA" id="ARBA00023152"/>
    </source>
</evidence>
<comment type="catalytic activity">
    <reaction evidence="1">
        <text>(2R)-2-phosphoglycerate = (2R)-3-phosphoglycerate</text>
        <dbReference type="Rhea" id="RHEA:15901"/>
        <dbReference type="ChEBI" id="CHEBI:58272"/>
        <dbReference type="ChEBI" id="CHEBI:58289"/>
        <dbReference type="EC" id="5.4.2.12"/>
    </reaction>
</comment>
<dbReference type="Proteomes" id="UP000179245">
    <property type="component" value="Unassembled WGS sequence"/>
</dbReference>
<gene>
    <name evidence="7" type="ORF">A2117_01120</name>
</gene>
<evidence type="ECO:0000256" key="2">
    <source>
        <dbReference type="ARBA" id="ARBA00002315"/>
    </source>
</evidence>
<comment type="caution">
    <text evidence="7">The sequence shown here is derived from an EMBL/GenBank/DDBJ whole genome shotgun (WGS) entry which is preliminary data.</text>
</comment>
<sequence length="405" mass="45583">MKKIIFIVIDGLPDEAIPELGNRTPLEAANRQNLDYLAQNGWCGFFKPLFLGKLPDSEEVHLSLFGYDPRQNLPGRGVLEAMGTGFNLRPDDVALRGNLATIDDRNKILDRRAGRIKTADAAKLVNSLRGIKIDGVEFIVKTVYGHRLVVVLRSKNVSTQVSDTDDKKIRIKKDARPLKKEKEAEFTARILNQFLEQARLILSQHPLNRKRTKAGKPPANFILIRSAGKLKKVPSFQKKWGLKAACVSNGALYKGIAKFLGMTLVKESRGDPLSSVYIKNKFLAVKRTLKKYDFIFCHIKGADLLAEDGKAKRKKEFIETIDKQLPILENLKSTLLIVTSDHATSSLKRQHEKFPVPILIYPSSGTIKRQKFTERDCRKGNLGEVKNLKIIPLVLKIASREIKIN</sequence>
<comment type="pathway">
    <text evidence="3">Carbohydrate degradation.</text>
</comment>
<keyword evidence="5" id="KW-0324">Glycolysis</keyword>
<dbReference type="AlphaFoldDB" id="A0A1G2QMT9"/>
<dbReference type="GO" id="GO:0006096">
    <property type="term" value="P:glycolytic process"/>
    <property type="evidence" value="ECO:0007669"/>
    <property type="project" value="UniProtKB-KW"/>
</dbReference>
<dbReference type="PANTHER" id="PTHR31209">
    <property type="entry name" value="COFACTOR-INDEPENDENT PHOSPHOGLYCERATE MUTASE"/>
    <property type="match status" value="1"/>
</dbReference>
<dbReference type="Gene3D" id="3.40.720.10">
    <property type="entry name" value="Alkaline Phosphatase, subunit A"/>
    <property type="match status" value="2"/>
</dbReference>
<organism evidence="7 8">
    <name type="scientific">Candidatus Wildermuthbacteria bacterium GWA2_46_15</name>
    <dbReference type="NCBI Taxonomy" id="1802443"/>
    <lineage>
        <taxon>Bacteria</taxon>
        <taxon>Candidatus Wildermuthiibacteriota</taxon>
    </lineage>
</organism>
<dbReference type="NCBIfam" id="TIGR00306">
    <property type="entry name" value="apgM"/>
    <property type="match status" value="1"/>
</dbReference>
<dbReference type="InterPro" id="IPR017850">
    <property type="entry name" value="Alkaline_phosphatase_core_sf"/>
</dbReference>
<evidence type="ECO:0000313" key="7">
    <source>
        <dbReference type="EMBL" id="OHA61935.1"/>
    </source>
</evidence>
<dbReference type="GO" id="GO:0004619">
    <property type="term" value="F:phosphoglycerate mutase activity"/>
    <property type="evidence" value="ECO:0007669"/>
    <property type="project" value="UniProtKB-EC"/>
</dbReference>
<dbReference type="Pfam" id="PF01676">
    <property type="entry name" value="Metalloenzyme"/>
    <property type="match status" value="1"/>
</dbReference>
<name>A0A1G2QMT9_9BACT</name>